<dbReference type="InterPro" id="IPR029044">
    <property type="entry name" value="Nucleotide-diphossugar_trans"/>
</dbReference>
<dbReference type="Gene3D" id="3.90.550.10">
    <property type="entry name" value="Spore Coat Polysaccharide Biosynthesis Protein SpsA, Chain A"/>
    <property type="match status" value="1"/>
</dbReference>
<dbReference type="AlphaFoldDB" id="X0RZD1"/>
<reference evidence="1" key="1">
    <citation type="journal article" date="2014" name="Front. Microbiol.">
        <title>High frequency of phylogenetically diverse reductive dehalogenase-homologous genes in deep subseafloor sedimentary metagenomes.</title>
        <authorList>
            <person name="Kawai M."/>
            <person name="Futagami T."/>
            <person name="Toyoda A."/>
            <person name="Takaki Y."/>
            <person name="Nishi S."/>
            <person name="Hori S."/>
            <person name="Arai W."/>
            <person name="Tsubouchi T."/>
            <person name="Morono Y."/>
            <person name="Uchiyama I."/>
            <person name="Ito T."/>
            <person name="Fujiyama A."/>
            <person name="Inagaki F."/>
            <person name="Takami H."/>
        </authorList>
    </citation>
    <scope>NUCLEOTIDE SEQUENCE</scope>
    <source>
        <strain evidence="1">Expedition CK06-06</strain>
    </source>
</reference>
<accession>X0RZD1</accession>
<evidence type="ECO:0000313" key="1">
    <source>
        <dbReference type="EMBL" id="GAF69072.1"/>
    </source>
</evidence>
<dbReference type="PANTHER" id="PTHR43179:SF7">
    <property type="entry name" value="RHAMNOSYLTRANSFERASE WBBL"/>
    <property type="match status" value="1"/>
</dbReference>
<dbReference type="EMBL" id="BARS01007764">
    <property type="protein sequence ID" value="GAF69072.1"/>
    <property type="molecule type" value="Genomic_DNA"/>
</dbReference>
<protein>
    <recommendedName>
        <fullName evidence="2">Glycosyltransferase 2-like domain-containing protein</fullName>
    </recommendedName>
</protein>
<name>X0RZD1_9ZZZZ</name>
<comment type="caution">
    <text evidence="1">The sequence shown here is derived from an EMBL/GenBank/DDBJ whole genome shotgun (WGS) entry which is preliminary data.</text>
</comment>
<dbReference type="PANTHER" id="PTHR43179">
    <property type="entry name" value="RHAMNOSYLTRANSFERASE WBBL"/>
    <property type="match status" value="1"/>
</dbReference>
<dbReference type="SUPFAM" id="SSF53448">
    <property type="entry name" value="Nucleotide-diphospho-sugar transferases"/>
    <property type="match status" value="1"/>
</dbReference>
<evidence type="ECO:0008006" key="2">
    <source>
        <dbReference type="Google" id="ProtNLM"/>
    </source>
</evidence>
<gene>
    <name evidence="1" type="ORF">S01H1_14893</name>
</gene>
<sequence>MKLVRGEVVGLLNNDLEVISPEWLSEMVSHALRPGVGAVGARLWYPNNTQQHGGVVIGLGGVAGHSHKHLPQKMPGYFWRANLIQNYSAVTAACLVIRKSVYEEVGGFNEAALQVAFNDVDFCLRVGKAGYRNIWTPYAELYHHESATRGSEDSPEKQERFAKEVQCIKQRWGDTLLNDPAYSPNLTLDINEDFSLAWPPRVSQI</sequence>
<organism evidence="1">
    <name type="scientific">marine sediment metagenome</name>
    <dbReference type="NCBI Taxonomy" id="412755"/>
    <lineage>
        <taxon>unclassified sequences</taxon>
        <taxon>metagenomes</taxon>
        <taxon>ecological metagenomes</taxon>
    </lineage>
</organism>
<proteinExistence type="predicted"/>